<feature type="compositionally biased region" description="Basic and acidic residues" evidence="1">
    <location>
        <begin position="1"/>
        <end position="27"/>
    </location>
</feature>
<gene>
    <name evidence="2" type="ORF">EJD97_021330</name>
</gene>
<evidence type="ECO:0000256" key="1">
    <source>
        <dbReference type="SAM" id="MobiDB-lite"/>
    </source>
</evidence>
<feature type="region of interest" description="Disordered" evidence="1">
    <location>
        <begin position="73"/>
        <end position="125"/>
    </location>
</feature>
<sequence>MEDECTIKRRDEEIRKRKNGRMEENPTRIRNRGANQRLMYKTKVTLSSLQELRINKTQVRRKSSNRVLYTVTQRISSHEMQEQQEGNQTGEGNTRKAADQVDQRKNGAAKDPAISIDSMLPSPNSPNFINVDDGFIEEVVGGMDGGCQEKTSNLQDGFTK</sequence>
<feature type="region of interest" description="Disordered" evidence="1">
    <location>
        <begin position="1"/>
        <end position="33"/>
    </location>
</feature>
<proteinExistence type="predicted"/>
<organism evidence="2">
    <name type="scientific">Solanum chilense</name>
    <name type="common">Tomato</name>
    <name type="synonym">Lycopersicon chilense</name>
    <dbReference type="NCBI Taxonomy" id="4083"/>
    <lineage>
        <taxon>Eukaryota</taxon>
        <taxon>Viridiplantae</taxon>
        <taxon>Streptophyta</taxon>
        <taxon>Embryophyta</taxon>
        <taxon>Tracheophyta</taxon>
        <taxon>Spermatophyta</taxon>
        <taxon>Magnoliopsida</taxon>
        <taxon>eudicotyledons</taxon>
        <taxon>Gunneridae</taxon>
        <taxon>Pentapetalae</taxon>
        <taxon>asterids</taxon>
        <taxon>lamiids</taxon>
        <taxon>Solanales</taxon>
        <taxon>Solanaceae</taxon>
        <taxon>Solanoideae</taxon>
        <taxon>Solaneae</taxon>
        <taxon>Solanum</taxon>
        <taxon>Solanum subgen. Lycopersicon</taxon>
    </lineage>
</organism>
<accession>A0A6N2CCH1</accession>
<dbReference type="EMBL" id="RXGB01000646">
    <property type="protein sequence ID" value="TMX02502.1"/>
    <property type="molecule type" value="Genomic_DNA"/>
</dbReference>
<dbReference type="AlphaFoldDB" id="A0A6N2CCH1"/>
<comment type="caution">
    <text evidence="2">The sequence shown here is derived from an EMBL/GenBank/DDBJ whole genome shotgun (WGS) entry which is preliminary data.</text>
</comment>
<reference evidence="2" key="1">
    <citation type="submission" date="2019-05" db="EMBL/GenBank/DDBJ databases">
        <title>The de novo reference genome and transcriptome assemblies of the wild tomato species Solanum chilense.</title>
        <authorList>
            <person name="Stam R."/>
            <person name="Nosenko T."/>
            <person name="Hoerger A.C."/>
            <person name="Stephan W."/>
            <person name="Seidel M.A."/>
            <person name="Kuhn J.M.M."/>
            <person name="Haberer G."/>
            <person name="Tellier A."/>
        </authorList>
    </citation>
    <scope>NUCLEOTIDE SEQUENCE</scope>
    <source>
        <tissue evidence="2">Mature leaves</tissue>
    </source>
</reference>
<feature type="compositionally biased region" description="Low complexity" evidence="1">
    <location>
        <begin position="83"/>
        <end position="92"/>
    </location>
</feature>
<evidence type="ECO:0000313" key="2">
    <source>
        <dbReference type="EMBL" id="TMX02502.1"/>
    </source>
</evidence>
<protein>
    <submittedName>
        <fullName evidence="2">Uncharacterized protein</fullName>
    </submittedName>
</protein>
<feature type="compositionally biased region" description="Basic and acidic residues" evidence="1">
    <location>
        <begin position="93"/>
        <end position="105"/>
    </location>
</feature>
<name>A0A6N2CCH1_SOLCI</name>